<dbReference type="PANTHER" id="PTHR45623">
    <property type="entry name" value="CHROMODOMAIN-HELICASE-DNA-BINDING PROTEIN 3-RELATED-RELATED"/>
    <property type="match status" value="1"/>
</dbReference>
<dbReference type="CDD" id="cd17919">
    <property type="entry name" value="DEXHc_Snf"/>
    <property type="match status" value="1"/>
</dbReference>
<dbReference type="InterPro" id="IPR055565">
    <property type="entry name" value="DUF7141"/>
</dbReference>
<dbReference type="InterPro" id="IPR040934">
    <property type="entry name" value="Znf-CCCH_6"/>
</dbReference>
<keyword evidence="16" id="KW-1185">Reference proteome</keyword>
<name>A0A9N9LYQ3_9HELO</name>
<feature type="domain" description="Chromo" evidence="12">
    <location>
        <begin position="601"/>
        <end position="661"/>
    </location>
</feature>
<feature type="compositionally biased region" description="Pro residues" evidence="11">
    <location>
        <begin position="1591"/>
        <end position="1607"/>
    </location>
</feature>
<dbReference type="CDD" id="cd15489">
    <property type="entry name" value="PHD_SF"/>
    <property type="match status" value="1"/>
</dbReference>
<dbReference type="SUPFAM" id="SSF54160">
    <property type="entry name" value="Chromo domain-like"/>
    <property type="match status" value="1"/>
</dbReference>
<keyword evidence="5" id="KW-0547">Nucleotide-binding</keyword>
<evidence type="ECO:0000256" key="11">
    <source>
        <dbReference type="SAM" id="MobiDB-lite"/>
    </source>
</evidence>
<evidence type="ECO:0000313" key="16">
    <source>
        <dbReference type="Proteomes" id="UP000701801"/>
    </source>
</evidence>
<evidence type="ECO:0000256" key="9">
    <source>
        <dbReference type="ARBA" id="ARBA00022840"/>
    </source>
</evidence>
<evidence type="ECO:0000256" key="3">
    <source>
        <dbReference type="ARBA" id="ARBA00022723"/>
    </source>
</evidence>
<dbReference type="PROSITE" id="PS00018">
    <property type="entry name" value="EF_HAND_1"/>
    <property type="match status" value="1"/>
</dbReference>
<keyword evidence="9" id="KW-0067">ATP-binding</keyword>
<dbReference type="PANTHER" id="PTHR45623:SF17">
    <property type="entry name" value="CHROMODOMAIN-HELICASE-DNA-BINDING PROTEIN 3-RELATED"/>
    <property type="match status" value="1"/>
</dbReference>
<dbReference type="SUPFAM" id="SSF52540">
    <property type="entry name" value="P-loop containing nucleoside triphosphate hydrolases"/>
    <property type="match status" value="2"/>
</dbReference>
<dbReference type="InterPro" id="IPR041684">
    <property type="entry name" value="Znf-PHD-like"/>
</dbReference>
<keyword evidence="3" id="KW-0479">Metal-binding</keyword>
<dbReference type="Pfam" id="PF18585">
    <property type="entry name" value="zf-CCCH_6"/>
    <property type="match status" value="1"/>
</dbReference>
<evidence type="ECO:0000256" key="7">
    <source>
        <dbReference type="ARBA" id="ARBA00022801"/>
    </source>
</evidence>
<comment type="subcellular location">
    <subcellularLocation>
        <location evidence="1">Nucleus</location>
    </subcellularLocation>
</comment>
<feature type="region of interest" description="Disordered" evidence="11">
    <location>
        <begin position="544"/>
        <end position="563"/>
    </location>
</feature>
<dbReference type="InterPro" id="IPR000953">
    <property type="entry name" value="Chromo/chromo_shadow_dom"/>
</dbReference>
<dbReference type="GO" id="GO:0003682">
    <property type="term" value="F:chromatin binding"/>
    <property type="evidence" value="ECO:0007669"/>
    <property type="project" value="TreeGrafter"/>
</dbReference>
<dbReference type="Pfam" id="PF15446">
    <property type="entry name" value="zf-PHD-like"/>
    <property type="match status" value="1"/>
</dbReference>
<sequence length="1781" mass="199150">MGTTTVAVPDSDGSKDELNQTPKRDSTERDPSQSQSVLSHRFRDSSQKVTDRPSDNRARKSGSVDSQIAVILPAPSRPWEFKKYQGDTTVDSVLEELYESDGETKYKIEYEDGRKAIISLDKLLKIRNGRNALDLFNNNTHMKSSTSQDDSEEPDVTTNARSKRARGKTHQPGFVDTSKMQLDSDDEEDQQGAKKRRIEKGTVSRLARNATRQSSRVNSNRSSRHTSHGNQDDDDDESDDGVNVAVVTRRRGVLTTRESSKGTRTSGRVTRSAMPKEQDDEEDDNLARDIQETSDNSDILFAASGKPKTRATRTKAKTASLNPLKTKRSSRRDFIADESTESEKPEQPTRKSGRERVRKNMREQDMEEEQFADDVAKVNVPKVISIREVYQQLAKNSPFKLYHSNQCDTCRIDGNSVSKGPLIHCQGCSTSIHKNCLGYRSARKHMVTKIGHEDFVMQCRRCIGVTNKYDASAPPLNKCQTCHKPGLGCKAFSAKKTSKEEEKIREANGGDDPITEVSADKINNADNLLFRCVGCQRGYHFEHLPDPNRNKKKGKSKYEDPDAVREARRKEYKDWHCSDCLEYTTKITGLVAWRPTSREGYTPERKIDNYTEGEKEYLVKWEGKSYLHCIWMSGSWVWGVTASVMRKAFAARDEGANETPKWTKEEAIPEEFVRMEIIFDAEYSGDFSPKAEKADKAKIHQVEQVLVKFRGLGYEEAVWEDPPNKEEEERWNCFVAAYNEYVVGVYYTRPPPSVMKKSVELFRSRKFDVDDQKQPASLVGGDLMPYQKDGMNWMLYKYHQQKNVILADEMGLGKTIQVIGLLASLVKENAKCSPFLIVTPNSTCPNWRREIKKWAPSLRVVTFYGGRAAREMAMKYELYPDGCSDLRADVVVTSYEAPVDDSSRSFFRRISWAGMIVDEGQRLKNDANLLYSALTALKTPFQVLLTGTPLQNNKRELFNLLAFLDPTQIDAAKLETKYETLTKDTISDLQNLIRPYFLRRTKAQVLKDLPSLSQMILPVSMSVVQKKLYKIIIAKNAELMKSIFGQDTAHLRPKEKGNLNNILMQLRKCLCHPFTYSPAIEETGLSQEATHRNLIDASSKFQLLEIMLPKLKERGHRVLLFSQFLNQLDLVEDFLRGLDLSYRRLDGTMSAQEKQKRIDEFNAPDSSVFAFLLSTRSGGVGINLATADTVIIMDPDFNPQQDIQAISRAHRIGQKNKVLVFQLVTKDSAEEKIMQIGRKKIALGALIETMGAEDDDPVDVESILKHGTEALFEEDDGNDIRHDEASVDKLLDRAQVDEVNTDQAANASSTFSLARVWAQDKGTLEEDLGDNDAEDDAPNPSVWDSILKEREAQAALEAAKNVQDFGRGKRVRNAPVYGGDKHGADDDDAPRRRRSQVDHSDPEFGVNADAAESDPDDFSGDDMIDPRELEAGTKSKGTKESVKARRSPSKPTTAKSPRKVKVSPVSKGVKRSQVHFKPSMPESDAPLAQSAAVERIVNKSNKRRKLQSSSTSSLQRSSTPSPSEVPVPPGLARPISQSGSTSGLGHNSFLTPSAVSSSLGRPVPPLLVDASTTGLLSESTKLTKTGKFRIPVPPTNIHPPPPRPLPSNVPYLPSNGAPPQGGYRFDDPRARGYVPQNQPNPLNQFPSNQPQRAYGPTPILPPTQYQGGYMRPAPSFLPPASHTPVPQIVDRFGNAIPVRAGQSISVPRPGAQPCYTCGLRHIGITPSCPTFSSSIEIRLMLDALVTNRPPHPAEFVGKARTYLEKELKRNTAIRLSQRQSN</sequence>
<dbReference type="GO" id="GO:0005524">
    <property type="term" value="F:ATP binding"/>
    <property type="evidence" value="ECO:0007669"/>
    <property type="project" value="UniProtKB-KW"/>
</dbReference>
<protein>
    <submittedName>
        <fullName evidence="15">Uncharacterized protein</fullName>
    </submittedName>
</protein>
<evidence type="ECO:0000256" key="4">
    <source>
        <dbReference type="ARBA" id="ARBA00022737"/>
    </source>
</evidence>
<organism evidence="15 16">
    <name type="scientific">Hymenoscyphus albidus</name>
    <dbReference type="NCBI Taxonomy" id="595503"/>
    <lineage>
        <taxon>Eukaryota</taxon>
        <taxon>Fungi</taxon>
        <taxon>Dikarya</taxon>
        <taxon>Ascomycota</taxon>
        <taxon>Pezizomycotina</taxon>
        <taxon>Leotiomycetes</taxon>
        <taxon>Helotiales</taxon>
        <taxon>Helotiaceae</taxon>
        <taxon>Hymenoscyphus</taxon>
    </lineage>
</organism>
<dbReference type="InterPro" id="IPR000330">
    <property type="entry name" value="SNF2_N"/>
</dbReference>
<feature type="compositionally biased region" description="Basic and acidic residues" evidence="11">
    <location>
        <begin position="41"/>
        <end position="58"/>
    </location>
</feature>
<dbReference type="SMART" id="SM00490">
    <property type="entry name" value="HELICc"/>
    <property type="match status" value="1"/>
</dbReference>
<dbReference type="InterPro" id="IPR027417">
    <property type="entry name" value="P-loop_NTPase"/>
</dbReference>
<feature type="region of interest" description="Disordered" evidence="11">
    <location>
        <begin position="1366"/>
        <end position="1608"/>
    </location>
</feature>
<proteinExistence type="predicted"/>
<keyword evidence="6" id="KW-0863">Zinc-finger</keyword>
<feature type="compositionally biased region" description="Basic residues" evidence="11">
    <location>
        <begin position="307"/>
        <end position="316"/>
    </location>
</feature>
<keyword evidence="7" id="KW-0378">Hydrolase</keyword>
<dbReference type="Proteomes" id="UP000701801">
    <property type="component" value="Unassembled WGS sequence"/>
</dbReference>
<dbReference type="InterPro" id="IPR038718">
    <property type="entry name" value="SNF2-like_sf"/>
</dbReference>
<feature type="compositionally biased region" description="Polar residues" evidence="11">
    <location>
        <begin position="136"/>
        <end position="148"/>
    </location>
</feature>
<dbReference type="GO" id="GO:0003677">
    <property type="term" value="F:DNA binding"/>
    <property type="evidence" value="ECO:0007669"/>
    <property type="project" value="TreeGrafter"/>
</dbReference>
<evidence type="ECO:0000256" key="8">
    <source>
        <dbReference type="ARBA" id="ARBA00022833"/>
    </source>
</evidence>
<keyword evidence="4" id="KW-0677">Repeat</keyword>
<dbReference type="GO" id="GO:0005634">
    <property type="term" value="C:nucleus"/>
    <property type="evidence" value="ECO:0007669"/>
    <property type="project" value="UniProtKB-SubCell"/>
</dbReference>
<feature type="compositionally biased region" description="Low complexity" evidence="11">
    <location>
        <begin position="1507"/>
        <end position="1522"/>
    </location>
</feature>
<comment type="caution">
    <text evidence="15">The sequence shown here is derived from an EMBL/GenBank/DDBJ whole genome shotgun (WGS) entry which is preliminary data.</text>
</comment>
<dbReference type="SMART" id="SM00487">
    <property type="entry name" value="DEXDc"/>
    <property type="match status" value="1"/>
</dbReference>
<feature type="region of interest" description="Disordered" evidence="11">
    <location>
        <begin position="136"/>
        <end position="368"/>
    </location>
</feature>
<dbReference type="GO" id="GO:0140658">
    <property type="term" value="F:ATP-dependent chromatin remodeler activity"/>
    <property type="evidence" value="ECO:0007669"/>
    <property type="project" value="TreeGrafter"/>
</dbReference>
<dbReference type="GO" id="GO:0042393">
    <property type="term" value="F:histone binding"/>
    <property type="evidence" value="ECO:0007669"/>
    <property type="project" value="TreeGrafter"/>
</dbReference>
<dbReference type="PROSITE" id="PS51192">
    <property type="entry name" value="HELICASE_ATP_BIND_1"/>
    <property type="match status" value="1"/>
</dbReference>
<dbReference type="InterPro" id="IPR001650">
    <property type="entry name" value="Helicase_C-like"/>
</dbReference>
<feature type="compositionally biased region" description="Basic and acidic residues" evidence="11">
    <location>
        <begin position="1424"/>
        <end position="1443"/>
    </location>
</feature>
<feature type="compositionally biased region" description="Basic and acidic residues" evidence="11">
    <location>
        <begin position="331"/>
        <end position="364"/>
    </location>
</feature>
<comment type="subunit">
    <text evidence="2">Component of the NuA4 histone acetyltransferase complex.</text>
</comment>
<feature type="compositionally biased region" description="Polar residues" evidence="11">
    <location>
        <begin position="1570"/>
        <end position="1583"/>
    </location>
</feature>
<accession>A0A9N9LYQ3</accession>
<dbReference type="InterPro" id="IPR049730">
    <property type="entry name" value="SNF2/RAD54-like_C"/>
</dbReference>
<dbReference type="GO" id="GO:0000785">
    <property type="term" value="C:chromatin"/>
    <property type="evidence" value="ECO:0007669"/>
    <property type="project" value="TreeGrafter"/>
</dbReference>
<dbReference type="PROSITE" id="PS50013">
    <property type="entry name" value="CHROMO_2"/>
    <property type="match status" value="1"/>
</dbReference>
<keyword evidence="8" id="KW-0862">Zinc</keyword>
<dbReference type="InterPro" id="IPR014001">
    <property type="entry name" value="Helicase_ATP-bd"/>
</dbReference>
<evidence type="ECO:0000256" key="1">
    <source>
        <dbReference type="ARBA" id="ARBA00004123"/>
    </source>
</evidence>
<dbReference type="OrthoDB" id="5857104at2759"/>
<feature type="compositionally biased region" description="Acidic residues" evidence="11">
    <location>
        <begin position="1411"/>
        <end position="1423"/>
    </location>
</feature>
<dbReference type="InterPro" id="IPR056616">
    <property type="entry name" value="Chromo_MIT1"/>
</dbReference>
<feature type="compositionally biased region" description="Low complexity" evidence="11">
    <location>
        <begin position="211"/>
        <end position="221"/>
    </location>
</feature>
<evidence type="ECO:0000259" key="14">
    <source>
        <dbReference type="PROSITE" id="PS51194"/>
    </source>
</evidence>
<dbReference type="Gene3D" id="3.40.50.10810">
    <property type="entry name" value="Tandem AAA-ATPase domain"/>
    <property type="match status" value="1"/>
</dbReference>
<feature type="region of interest" description="Disordered" evidence="11">
    <location>
        <begin position="1"/>
        <end position="69"/>
    </location>
</feature>
<dbReference type="InterPro" id="IPR018247">
    <property type="entry name" value="EF_Hand_1_Ca_BS"/>
</dbReference>
<dbReference type="PROSITE" id="PS51194">
    <property type="entry name" value="HELICASE_CTER"/>
    <property type="match status" value="1"/>
</dbReference>
<feature type="compositionally biased region" description="Polar residues" evidence="11">
    <location>
        <begin position="1535"/>
        <end position="1559"/>
    </location>
</feature>
<reference evidence="15" key="1">
    <citation type="submission" date="2021-07" db="EMBL/GenBank/DDBJ databases">
        <authorList>
            <person name="Durling M."/>
        </authorList>
    </citation>
    <scope>NUCLEOTIDE SEQUENCE</scope>
</reference>
<dbReference type="Pfam" id="PF23615">
    <property type="entry name" value="Chromo_MIT1"/>
    <property type="match status" value="1"/>
</dbReference>
<dbReference type="InterPro" id="IPR016197">
    <property type="entry name" value="Chromo-like_dom_sf"/>
</dbReference>
<evidence type="ECO:0000256" key="5">
    <source>
        <dbReference type="ARBA" id="ARBA00022741"/>
    </source>
</evidence>
<dbReference type="CDD" id="cd18793">
    <property type="entry name" value="SF2_C_SNF"/>
    <property type="match status" value="1"/>
</dbReference>
<keyword evidence="10" id="KW-0539">Nucleus</keyword>
<dbReference type="Pfam" id="PF00176">
    <property type="entry name" value="SNF2-rel_dom"/>
    <property type="match status" value="1"/>
</dbReference>
<evidence type="ECO:0000256" key="6">
    <source>
        <dbReference type="ARBA" id="ARBA00022771"/>
    </source>
</evidence>
<gene>
    <name evidence="15" type="ORF">HYALB_00003618</name>
</gene>
<feature type="compositionally biased region" description="Basic and acidic residues" evidence="11">
    <location>
        <begin position="12"/>
        <end position="31"/>
    </location>
</feature>
<evidence type="ECO:0000256" key="10">
    <source>
        <dbReference type="ARBA" id="ARBA00023242"/>
    </source>
</evidence>
<dbReference type="GO" id="GO:0016887">
    <property type="term" value="F:ATP hydrolysis activity"/>
    <property type="evidence" value="ECO:0007669"/>
    <property type="project" value="TreeGrafter"/>
</dbReference>
<dbReference type="Gene3D" id="2.40.50.40">
    <property type="match status" value="1"/>
</dbReference>
<dbReference type="InterPro" id="IPR001965">
    <property type="entry name" value="Znf_PHD"/>
</dbReference>
<dbReference type="EMBL" id="CAJVRM010000574">
    <property type="protein sequence ID" value="CAG8982182.1"/>
    <property type="molecule type" value="Genomic_DNA"/>
</dbReference>
<dbReference type="GO" id="GO:0008270">
    <property type="term" value="F:zinc ion binding"/>
    <property type="evidence" value="ECO:0007669"/>
    <property type="project" value="UniProtKB-KW"/>
</dbReference>
<feature type="domain" description="Helicase C-terminal" evidence="14">
    <location>
        <begin position="1103"/>
        <end position="1264"/>
    </location>
</feature>
<evidence type="ECO:0000259" key="12">
    <source>
        <dbReference type="PROSITE" id="PS50013"/>
    </source>
</evidence>
<dbReference type="Pfam" id="PF23614">
    <property type="entry name" value="DUF7141"/>
    <property type="match status" value="1"/>
</dbReference>
<evidence type="ECO:0000313" key="15">
    <source>
        <dbReference type="EMBL" id="CAG8982182.1"/>
    </source>
</evidence>
<feature type="domain" description="Helicase ATP-binding" evidence="13">
    <location>
        <begin position="795"/>
        <end position="967"/>
    </location>
</feature>
<dbReference type="SMART" id="SM00249">
    <property type="entry name" value="PHD"/>
    <property type="match status" value="2"/>
</dbReference>
<evidence type="ECO:0000259" key="13">
    <source>
        <dbReference type="PROSITE" id="PS51192"/>
    </source>
</evidence>
<dbReference type="Gene3D" id="3.40.50.300">
    <property type="entry name" value="P-loop containing nucleotide triphosphate hydrolases"/>
    <property type="match status" value="1"/>
</dbReference>
<dbReference type="Pfam" id="PF00271">
    <property type="entry name" value="Helicase_C"/>
    <property type="match status" value="1"/>
</dbReference>
<evidence type="ECO:0000256" key="2">
    <source>
        <dbReference type="ARBA" id="ARBA00011353"/>
    </source>
</evidence>